<evidence type="ECO:0000313" key="3">
    <source>
        <dbReference type="EMBL" id="PFK36862.1"/>
    </source>
</evidence>
<dbReference type="Proteomes" id="UP000242656">
    <property type="component" value="Unassembled WGS sequence"/>
</dbReference>
<sequence>MTTYTNDKKRIRRVRNLKKKALKGLLWGTGSILGACAAFITYVVITDVKHKDVEQLKVANNSERVLKVGEEFKATTFNIGYGGLDKDQDFFLDGGKGSRSSSKEQTEKNIGNMLSFLQKEDSDFILVQEMDEKSLRSFDVNEYKAFQDGLKGFASTFGYNFNAQWVPVPIKKPHGYTSSGLGSFSKYKVEEVTRYQLPGREMWLRQLFELDRAIVEHKVPVDNGKYLRMVNVHLSAYDKGGSIRKQQVEFLKEYMNKHYKNGDYIVLGGDWNQLLSDVQLKDPEFKEEWPEWLVQLPEDFTDGGFQWAVDDSVWTVRDNVKSYVEGENFVTIIDGFLVSPNVEIVSVQGHDLKFENSDHNPVSTVLKLK</sequence>
<protein>
    <submittedName>
        <fullName evidence="3">Endonuclease</fullName>
    </submittedName>
</protein>
<dbReference type="InterPro" id="IPR036691">
    <property type="entry name" value="Endo/exonu/phosph_ase_sf"/>
</dbReference>
<reference evidence="3 4" key="1">
    <citation type="submission" date="2017-09" db="EMBL/GenBank/DDBJ databases">
        <title>Large-scale bioinformatics analysis of Bacillus genomes uncovers conserved roles of natural products in bacterial physiology.</title>
        <authorList>
            <consortium name="Agbiome Team Llc"/>
            <person name="Bleich R.M."/>
            <person name="Grubbs K.J."/>
            <person name="Santa Maria K.C."/>
            <person name="Allen S.E."/>
            <person name="Farag S."/>
            <person name="Shank E.A."/>
            <person name="Bowers A."/>
        </authorList>
    </citation>
    <scope>NUCLEOTIDE SEQUENCE [LARGE SCALE GENOMIC DNA]</scope>
    <source>
        <strain evidence="3 4">AFS083043</strain>
    </source>
</reference>
<evidence type="ECO:0000259" key="2">
    <source>
        <dbReference type="Pfam" id="PF03372"/>
    </source>
</evidence>
<keyword evidence="1" id="KW-0472">Membrane</keyword>
<keyword evidence="3" id="KW-0378">Hydrolase</keyword>
<name>A0A2B0LY45_BACCE</name>
<dbReference type="Pfam" id="PF03372">
    <property type="entry name" value="Exo_endo_phos"/>
    <property type="match status" value="1"/>
</dbReference>
<keyword evidence="1" id="KW-0812">Transmembrane</keyword>
<evidence type="ECO:0000256" key="1">
    <source>
        <dbReference type="SAM" id="Phobius"/>
    </source>
</evidence>
<comment type="caution">
    <text evidence="3">The sequence shown here is derived from an EMBL/GenBank/DDBJ whole genome shotgun (WGS) entry which is preliminary data.</text>
</comment>
<keyword evidence="3" id="KW-0255">Endonuclease</keyword>
<dbReference type="PANTHER" id="PTHR14859:SF1">
    <property type="entry name" value="PGAP2-INTERACTING PROTEIN"/>
    <property type="match status" value="1"/>
</dbReference>
<dbReference type="AlphaFoldDB" id="A0A2B0LY45"/>
<feature type="transmembrane region" description="Helical" evidence="1">
    <location>
        <begin position="21"/>
        <end position="45"/>
    </location>
</feature>
<dbReference type="RefSeq" id="WP_098491572.1">
    <property type="nucleotide sequence ID" value="NZ_NUWN01000059.1"/>
</dbReference>
<accession>A0A2B0LY45</accession>
<proteinExistence type="predicted"/>
<dbReference type="InterPro" id="IPR051916">
    <property type="entry name" value="GPI-anchor_lipid_remodeler"/>
</dbReference>
<gene>
    <name evidence="3" type="ORF">COI93_15630</name>
</gene>
<dbReference type="PANTHER" id="PTHR14859">
    <property type="entry name" value="CALCOFLUOR WHITE HYPERSENSITIVE PROTEIN PRECURSOR"/>
    <property type="match status" value="1"/>
</dbReference>
<dbReference type="EMBL" id="NUWN01000059">
    <property type="protein sequence ID" value="PFK36862.1"/>
    <property type="molecule type" value="Genomic_DNA"/>
</dbReference>
<dbReference type="GO" id="GO:0004519">
    <property type="term" value="F:endonuclease activity"/>
    <property type="evidence" value="ECO:0007669"/>
    <property type="project" value="UniProtKB-KW"/>
</dbReference>
<feature type="domain" description="Endonuclease/exonuclease/phosphatase" evidence="2">
    <location>
        <begin position="76"/>
        <end position="359"/>
    </location>
</feature>
<dbReference type="GO" id="GO:0016020">
    <property type="term" value="C:membrane"/>
    <property type="evidence" value="ECO:0007669"/>
    <property type="project" value="GOC"/>
</dbReference>
<evidence type="ECO:0000313" key="4">
    <source>
        <dbReference type="Proteomes" id="UP000242656"/>
    </source>
</evidence>
<organism evidence="3 4">
    <name type="scientific">Bacillus cereus</name>
    <dbReference type="NCBI Taxonomy" id="1396"/>
    <lineage>
        <taxon>Bacteria</taxon>
        <taxon>Bacillati</taxon>
        <taxon>Bacillota</taxon>
        <taxon>Bacilli</taxon>
        <taxon>Bacillales</taxon>
        <taxon>Bacillaceae</taxon>
        <taxon>Bacillus</taxon>
        <taxon>Bacillus cereus group</taxon>
    </lineage>
</organism>
<dbReference type="Gene3D" id="3.60.10.10">
    <property type="entry name" value="Endonuclease/exonuclease/phosphatase"/>
    <property type="match status" value="1"/>
</dbReference>
<dbReference type="SUPFAM" id="SSF56219">
    <property type="entry name" value="DNase I-like"/>
    <property type="match status" value="1"/>
</dbReference>
<dbReference type="InterPro" id="IPR005135">
    <property type="entry name" value="Endo/exonuclease/phosphatase"/>
</dbReference>
<keyword evidence="3" id="KW-0540">Nuclease</keyword>
<dbReference type="GO" id="GO:0006506">
    <property type="term" value="P:GPI anchor biosynthetic process"/>
    <property type="evidence" value="ECO:0007669"/>
    <property type="project" value="TreeGrafter"/>
</dbReference>
<keyword evidence="1" id="KW-1133">Transmembrane helix</keyword>